<dbReference type="InterPro" id="IPR011009">
    <property type="entry name" value="Kinase-like_dom_sf"/>
</dbReference>
<proteinExistence type="predicted"/>
<dbReference type="Proteomes" id="UP001447188">
    <property type="component" value="Unassembled WGS sequence"/>
</dbReference>
<evidence type="ECO:0000313" key="4">
    <source>
        <dbReference type="Proteomes" id="UP001447188"/>
    </source>
</evidence>
<dbReference type="PANTHER" id="PTHR24359">
    <property type="entry name" value="SERINE/THREONINE-PROTEIN KINASE SBK1"/>
    <property type="match status" value="1"/>
</dbReference>
<reference evidence="3 4" key="1">
    <citation type="submission" date="2024-02" db="EMBL/GenBank/DDBJ databases">
        <title>Discinaceae phylogenomics.</title>
        <authorList>
            <person name="Dirks A.C."/>
            <person name="James T.Y."/>
        </authorList>
    </citation>
    <scope>NUCLEOTIDE SEQUENCE [LARGE SCALE GENOMIC DNA]</scope>
    <source>
        <strain evidence="3 4">ACD0624</strain>
    </source>
</reference>
<keyword evidence="4" id="KW-1185">Reference proteome</keyword>
<dbReference type="Pfam" id="PF00069">
    <property type="entry name" value="Pkinase"/>
    <property type="match status" value="1"/>
</dbReference>
<sequence>MDSEYVVSKKSLKALRVDVPDGRSFIPDVELDNLMTLRSILATIKERCENADRGYELEKLAQEIFAHLKKIFAILILMGEENLIRDFVHEHYWDSSLLHSSETPTAVKDPKRFQKKKWKFLAPIIEAGDFHREFSAKTVIPILSESIISSGAGGIVYKVELHRMQQKLVSGTPGGPLFLARKELGSYVRKDEVESERQALEMIRLVKHPNIIELLATYKILDRHNMLFPLAQMDLKAFLETKPAAPFDDNRYLFQSMRNLASALETIHNPSICQLGYHRDIKPGNILLIDNVFKITDFGLARFKPHTNGDTTKSQYRGGDNIYGAPDRIPTDGTEDCPKVGRKYDIWSLGCVFLDLASFIARGPEGFKQFRVKRFTKVGCVSDEMFYAENQTPEGYQPDVKKEVLDWIVELKHESEGELSLILDIIRRMLKGKPEERPTAEEVRQEFEIILSQGIGIFSIAFLEFYNADIPIQKAREERAGPSHQDVQALLAVVRGGHEWVASCLLEGGADPKYRSGVGWTSDKQSIQGR</sequence>
<accession>A0ABR3G7I6</accession>
<protein>
    <recommendedName>
        <fullName evidence="2">Protein kinase domain-containing protein</fullName>
    </recommendedName>
</protein>
<feature type="region of interest" description="Disordered" evidence="1">
    <location>
        <begin position="309"/>
        <end position="328"/>
    </location>
</feature>
<dbReference type="PROSITE" id="PS50011">
    <property type="entry name" value="PROTEIN_KINASE_DOM"/>
    <property type="match status" value="1"/>
</dbReference>
<dbReference type="SUPFAM" id="SSF56112">
    <property type="entry name" value="Protein kinase-like (PK-like)"/>
    <property type="match status" value="1"/>
</dbReference>
<organism evidence="3 4">
    <name type="scientific">Discina gigas</name>
    <dbReference type="NCBI Taxonomy" id="1032678"/>
    <lineage>
        <taxon>Eukaryota</taxon>
        <taxon>Fungi</taxon>
        <taxon>Dikarya</taxon>
        <taxon>Ascomycota</taxon>
        <taxon>Pezizomycotina</taxon>
        <taxon>Pezizomycetes</taxon>
        <taxon>Pezizales</taxon>
        <taxon>Discinaceae</taxon>
        <taxon>Discina</taxon>
    </lineage>
</organism>
<dbReference type="Gene3D" id="1.10.510.10">
    <property type="entry name" value="Transferase(Phosphotransferase) domain 1"/>
    <property type="match status" value="1"/>
</dbReference>
<dbReference type="CDD" id="cd00180">
    <property type="entry name" value="PKc"/>
    <property type="match status" value="1"/>
</dbReference>
<comment type="caution">
    <text evidence="3">The sequence shown here is derived from an EMBL/GenBank/DDBJ whole genome shotgun (WGS) entry which is preliminary data.</text>
</comment>
<dbReference type="InterPro" id="IPR000719">
    <property type="entry name" value="Prot_kinase_dom"/>
</dbReference>
<evidence type="ECO:0000256" key="1">
    <source>
        <dbReference type="SAM" id="MobiDB-lite"/>
    </source>
</evidence>
<dbReference type="EMBL" id="JBBBZM010000201">
    <property type="protein sequence ID" value="KAL0631911.1"/>
    <property type="molecule type" value="Genomic_DNA"/>
</dbReference>
<dbReference type="SMART" id="SM00220">
    <property type="entry name" value="S_TKc"/>
    <property type="match status" value="1"/>
</dbReference>
<evidence type="ECO:0000313" key="3">
    <source>
        <dbReference type="EMBL" id="KAL0631911.1"/>
    </source>
</evidence>
<evidence type="ECO:0000259" key="2">
    <source>
        <dbReference type="PROSITE" id="PS50011"/>
    </source>
</evidence>
<feature type="domain" description="Protein kinase" evidence="2">
    <location>
        <begin position="142"/>
        <end position="451"/>
    </location>
</feature>
<gene>
    <name evidence="3" type="ORF">Q9L58_009227</name>
</gene>
<name>A0ABR3G7I6_9PEZI</name>
<dbReference type="PANTHER" id="PTHR24359:SF1">
    <property type="entry name" value="INHIBITOR OF NUCLEAR FACTOR KAPPA-B KINASE EPSILON SUBUNIT HOMOLOG 1-RELATED"/>
    <property type="match status" value="1"/>
</dbReference>